<evidence type="ECO:0000256" key="3">
    <source>
        <dbReference type="ARBA" id="ARBA00022840"/>
    </source>
</evidence>
<dbReference type="GO" id="GO:0016020">
    <property type="term" value="C:membrane"/>
    <property type="evidence" value="ECO:0007669"/>
    <property type="project" value="InterPro"/>
</dbReference>
<dbReference type="RefSeq" id="WP_103676160.1">
    <property type="nucleotide sequence ID" value="NZ_PQGD01000010.1"/>
</dbReference>
<evidence type="ECO:0000313" key="10">
    <source>
        <dbReference type="Proteomes" id="UP000237073"/>
    </source>
</evidence>
<dbReference type="Gene3D" id="3.40.50.510">
    <property type="entry name" value="Phosphotransferase system, mannose-type IIA component"/>
    <property type="match status" value="1"/>
</dbReference>
<dbReference type="InterPro" id="IPR025943">
    <property type="entry name" value="Sigma_54_int_dom_ATP-bd_2"/>
</dbReference>
<dbReference type="GO" id="GO:0016740">
    <property type="term" value="F:transferase activity"/>
    <property type="evidence" value="ECO:0007669"/>
    <property type="project" value="UniProtKB-KW"/>
</dbReference>
<dbReference type="SUPFAM" id="SSF46785">
    <property type="entry name" value="Winged helix' DNA-binding domain"/>
    <property type="match status" value="1"/>
</dbReference>
<sequence>MRIDEVWTLLEQEAGEQGLTALAIANRLGYARSNVSNDLNQLVKEGRARKMRGKPVLYFPAVANEKHDVDDASLATFLTSNRSLRKAFSQARAAILYPPNGMNMLILGEAGVGKSMFVEMLHCWGKKMGILAASAPFIVFNCADYSNNPQLLLSHIFGCRKGAYTGSVEDKPGLVEQAQNGILFLDEVHRLPPEGQEMFFIFMDKGLYRRLGEAEATRTASVRIFAATTEDTQSQLLSTFLRRFAMSIMLPPLRERDPHERFQLIQTFFNIESATLKQHVTVSGNVLRALLTYQCKNNVGQLKSDIRFACAMAYAANQSSSPGALRVGIQHLPWYVKEDFISDTHHREMWSTLPAVNHKALEFTGHEQSIIVPAGNNDTLYERMDSRASELKMRGLGDQDIEKALERDVLAYFRQVLTNYHPAALHNVVDLQTLTLTGQVISLSTQKLPYPLSHKVYYGLATHLENAISRIKENRIIRHPQLNKIRTQYPQEFNVALDVLQLIEKMTDVRLPIDEAGFLAQFFAWEQQYGNNAKRQVKIIVAAHGAQVASAMTATAHALLAVEYANAFDVPLEKKTCEVMEDIITLLEGESAHSEVLFLVDMGSLKMFADEVRERLGMRTRTFTYVSTMHIIDAIQGALAGKELDTIYQDLLVIDSEKQQDNRRNACAQCPPVQRDEMKKLVIIVCSSAGEKAVVLHHKIESLLKDQQGQIAIKTCNLQQPDAIQEYLLGIGEQWHIAALISLLPVATEIPQFACDELFTASGITRFIHCIASQRNYFLLEDALNSVIHHVDRQRLLSEIKKFNAQVQALYDIHYTFNILIGVTMHVACLIDRIADVTCQPEGDNLALPEDRLFITLQKHLARLQQVFNVVIPQRDILALHELLLRIKNSVPLVSGATLSDAPA</sequence>
<keyword evidence="10" id="KW-1185">Reference proteome</keyword>
<name>A0A2P5GPA1_9ENTR</name>
<organism evidence="9 11">
    <name type="scientific">Superficieibacter electus</name>
    <dbReference type="NCBI Taxonomy" id="2022662"/>
    <lineage>
        <taxon>Bacteria</taxon>
        <taxon>Pseudomonadati</taxon>
        <taxon>Pseudomonadota</taxon>
        <taxon>Gammaproteobacteria</taxon>
        <taxon>Enterobacterales</taxon>
        <taxon>Enterobacteriaceae</taxon>
        <taxon>Superficieibacter</taxon>
    </lineage>
</organism>
<reference evidence="10 11" key="1">
    <citation type="submission" date="2018-01" db="EMBL/GenBank/DDBJ databases">
        <title>Superficieibacter electus gen. nov., sp. nov., an extended-spectrum beta-lactamase possessing member of the Enterobacteriaceae family, isolated from intensive care unit surfaces.</title>
        <authorList>
            <person name="Potter R.F."/>
            <person name="D'Souza A.W."/>
        </authorList>
    </citation>
    <scope>NUCLEOTIDE SEQUENCE [LARGE SCALE GENOMIC DNA]</scope>
    <source>
        <strain evidence="9 11">BP-1</strain>
        <strain evidence="8 10">BP-2</strain>
    </source>
</reference>
<proteinExistence type="predicted"/>
<dbReference type="PROSITE" id="PS00676">
    <property type="entry name" value="SIGMA54_INTERACT_2"/>
    <property type="match status" value="1"/>
</dbReference>
<dbReference type="PROSITE" id="PS51372">
    <property type="entry name" value="PRD_2"/>
    <property type="match status" value="1"/>
</dbReference>
<keyword evidence="1" id="KW-0808">Transferase</keyword>
<dbReference type="Gene3D" id="3.40.50.300">
    <property type="entry name" value="P-loop containing nucleotide triphosphate hydrolases"/>
    <property type="match status" value="1"/>
</dbReference>
<evidence type="ECO:0000256" key="2">
    <source>
        <dbReference type="ARBA" id="ARBA00022741"/>
    </source>
</evidence>
<evidence type="ECO:0000313" key="11">
    <source>
        <dbReference type="Proteomes" id="UP000247005"/>
    </source>
</evidence>
<evidence type="ECO:0000259" key="7">
    <source>
        <dbReference type="PROSITE" id="PS51372"/>
    </source>
</evidence>
<dbReference type="EMBL" id="PQGD01000010">
    <property type="protein sequence ID" value="POP48402.1"/>
    <property type="molecule type" value="Genomic_DNA"/>
</dbReference>
<accession>A0A2P5GPA1</accession>
<protein>
    <submittedName>
        <fullName evidence="9">Transcription antiterminator BglG</fullName>
    </submittedName>
</protein>
<dbReference type="InterPro" id="IPR003593">
    <property type="entry name" value="AAA+_ATPase"/>
</dbReference>
<dbReference type="InterPro" id="IPR004701">
    <property type="entry name" value="PTS_EIIA_man-typ"/>
</dbReference>
<dbReference type="InterPro" id="IPR036662">
    <property type="entry name" value="PTS_EIIA_man-typ_sf"/>
</dbReference>
<keyword evidence="4" id="KW-0238">DNA-binding</keyword>
<dbReference type="EMBL" id="PQGE01000008">
    <property type="protein sequence ID" value="POP45015.1"/>
    <property type="molecule type" value="Genomic_DNA"/>
</dbReference>
<dbReference type="Proteomes" id="UP000247005">
    <property type="component" value="Unassembled WGS sequence"/>
</dbReference>
<evidence type="ECO:0000256" key="1">
    <source>
        <dbReference type="ARBA" id="ARBA00022679"/>
    </source>
</evidence>
<comment type="caution">
    <text evidence="9">The sequence shown here is derived from an EMBL/GenBank/DDBJ whole genome shotgun (WGS) entry which is preliminary data.</text>
</comment>
<gene>
    <name evidence="9" type="ORF">CHU32_14150</name>
    <name evidence="8" type="ORF">CHU33_11225</name>
</gene>
<dbReference type="AlphaFoldDB" id="A0A2P5GPA1"/>
<dbReference type="SUPFAM" id="SSF52540">
    <property type="entry name" value="P-loop containing nucleoside triphosphate hydrolases"/>
    <property type="match status" value="1"/>
</dbReference>
<dbReference type="Pfam" id="PF00158">
    <property type="entry name" value="Sigma54_activat"/>
    <property type="match status" value="1"/>
</dbReference>
<dbReference type="GO" id="GO:0006355">
    <property type="term" value="P:regulation of DNA-templated transcription"/>
    <property type="evidence" value="ECO:0007669"/>
    <property type="project" value="InterPro"/>
</dbReference>
<evidence type="ECO:0000313" key="9">
    <source>
        <dbReference type="EMBL" id="POP48402.1"/>
    </source>
</evidence>
<dbReference type="PROSITE" id="PS51096">
    <property type="entry name" value="PTS_EIIA_TYPE_4"/>
    <property type="match status" value="1"/>
</dbReference>
<dbReference type="SUPFAM" id="SSF53062">
    <property type="entry name" value="PTS system fructose IIA component-like"/>
    <property type="match status" value="1"/>
</dbReference>
<feature type="domain" description="PTS EIIA type-4" evidence="6">
    <location>
        <begin position="536"/>
        <end position="661"/>
    </location>
</feature>
<dbReference type="InterPro" id="IPR002078">
    <property type="entry name" value="Sigma_54_int"/>
</dbReference>
<dbReference type="OrthoDB" id="9771372at2"/>
<feature type="domain" description="Sigma-54 factor interaction" evidence="5">
    <location>
        <begin position="77"/>
        <end position="311"/>
    </location>
</feature>
<keyword evidence="2" id="KW-0547">Nucleotide-binding</keyword>
<dbReference type="GO" id="GO:0009401">
    <property type="term" value="P:phosphoenolpyruvate-dependent sugar phosphotransferase system"/>
    <property type="evidence" value="ECO:0007669"/>
    <property type="project" value="InterPro"/>
</dbReference>
<evidence type="ECO:0000256" key="4">
    <source>
        <dbReference type="ARBA" id="ARBA00023125"/>
    </source>
</evidence>
<dbReference type="SUPFAM" id="SSF63520">
    <property type="entry name" value="PTS-regulatory domain, PRD"/>
    <property type="match status" value="2"/>
</dbReference>
<dbReference type="Pfam" id="PF00874">
    <property type="entry name" value="PRD"/>
    <property type="match status" value="1"/>
</dbReference>
<evidence type="ECO:0000259" key="6">
    <source>
        <dbReference type="PROSITE" id="PS51096"/>
    </source>
</evidence>
<evidence type="ECO:0000259" key="5">
    <source>
        <dbReference type="PROSITE" id="PS50045"/>
    </source>
</evidence>
<dbReference type="PROSITE" id="PS50045">
    <property type="entry name" value="SIGMA54_INTERACT_4"/>
    <property type="match status" value="1"/>
</dbReference>
<evidence type="ECO:0000313" key="8">
    <source>
        <dbReference type="EMBL" id="POP45015.1"/>
    </source>
</evidence>
<dbReference type="Pfam" id="PF03610">
    <property type="entry name" value="EIIA-man"/>
    <property type="match status" value="1"/>
</dbReference>
<dbReference type="SMART" id="SM00382">
    <property type="entry name" value="AAA"/>
    <property type="match status" value="1"/>
</dbReference>
<dbReference type="InterPro" id="IPR036390">
    <property type="entry name" value="WH_DNA-bd_sf"/>
</dbReference>
<dbReference type="InterPro" id="IPR027417">
    <property type="entry name" value="P-loop_NTPase"/>
</dbReference>
<dbReference type="GO" id="GO:0003677">
    <property type="term" value="F:DNA binding"/>
    <property type="evidence" value="ECO:0007669"/>
    <property type="project" value="UniProtKB-KW"/>
</dbReference>
<dbReference type="Gene3D" id="1.10.1790.10">
    <property type="entry name" value="PRD domain"/>
    <property type="match status" value="1"/>
</dbReference>
<dbReference type="CDD" id="cd00009">
    <property type="entry name" value="AAA"/>
    <property type="match status" value="1"/>
</dbReference>
<dbReference type="PANTHER" id="PTHR32071">
    <property type="entry name" value="TRANSCRIPTIONAL REGULATORY PROTEIN"/>
    <property type="match status" value="1"/>
</dbReference>
<keyword evidence="3" id="KW-0067">ATP-binding</keyword>
<dbReference type="InterPro" id="IPR036634">
    <property type="entry name" value="PRD_sf"/>
</dbReference>
<dbReference type="GO" id="GO:0005524">
    <property type="term" value="F:ATP binding"/>
    <property type="evidence" value="ECO:0007669"/>
    <property type="project" value="UniProtKB-KW"/>
</dbReference>
<feature type="domain" description="PRD" evidence="7">
    <location>
        <begin position="428"/>
        <end position="533"/>
    </location>
</feature>
<dbReference type="InterPro" id="IPR011608">
    <property type="entry name" value="PRD"/>
</dbReference>
<dbReference type="Proteomes" id="UP000237073">
    <property type="component" value="Unassembled WGS sequence"/>
</dbReference>
<dbReference type="PANTHER" id="PTHR32071:SF38">
    <property type="entry name" value="PSP OPERON TRANSCRIPTIONAL ACTIVATOR"/>
    <property type="match status" value="1"/>
</dbReference>